<evidence type="ECO:0000256" key="4">
    <source>
        <dbReference type="ARBA" id="ARBA00022723"/>
    </source>
</evidence>
<keyword evidence="6" id="KW-0408">Iron</keyword>
<dbReference type="RefSeq" id="XP_007400209.1">
    <property type="nucleotide sequence ID" value="XM_007400147.1"/>
</dbReference>
<dbReference type="PANTHER" id="PTHR33577">
    <property type="entry name" value="STERIGMATOCYSTIN BIOSYNTHESIS PEROXIDASE STCC-RELATED"/>
    <property type="match status" value="1"/>
</dbReference>
<dbReference type="InterPro" id="IPR000028">
    <property type="entry name" value="Chloroperoxidase"/>
</dbReference>
<dbReference type="PANTHER" id="PTHR33577:SF9">
    <property type="entry name" value="PEROXIDASE STCC"/>
    <property type="match status" value="1"/>
</dbReference>
<feature type="domain" description="Heme haloperoxidase family profile" evidence="8">
    <location>
        <begin position="9"/>
        <end position="221"/>
    </location>
</feature>
<evidence type="ECO:0000256" key="2">
    <source>
        <dbReference type="ARBA" id="ARBA00022559"/>
    </source>
</evidence>
<keyword evidence="2" id="KW-0575">Peroxidase</keyword>
<evidence type="ECO:0000256" key="5">
    <source>
        <dbReference type="ARBA" id="ARBA00023002"/>
    </source>
</evidence>
<dbReference type="SUPFAM" id="SSF47571">
    <property type="entry name" value="Cloroperoxidase"/>
    <property type="match status" value="1"/>
</dbReference>
<dbReference type="GeneID" id="18918440"/>
<comment type="similarity">
    <text evidence="7">Belongs to the chloroperoxidase family.</text>
</comment>
<proteinExistence type="inferred from homology"/>
<gene>
    <name evidence="9" type="ORF">PHACADRAFT_263009</name>
</gene>
<keyword evidence="4" id="KW-0479">Metal-binding</keyword>
<dbReference type="InParanoid" id="K5UMW4"/>
<evidence type="ECO:0000313" key="9">
    <source>
        <dbReference type="EMBL" id="EKM51051.1"/>
    </source>
</evidence>
<dbReference type="EMBL" id="JH930477">
    <property type="protein sequence ID" value="EKM51051.1"/>
    <property type="molecule type" value="Genomic_DNA"/>
</dbReference>
<evidence type="ECO:0000256" key="7">
    <source>
        <dbReference type="ARBA" id="ARBA00025795"/>
    </source>
</evidence>
<accession>K5UMW4</accession>
<dbReference type="HOGENOM" id="CLU_050230_5_0_1"/>
<sequence>MTDQKTATADYAYSAPLPRDSRSPCPALNSLANHGYLPRDGHNIGWWTLVCSLVKVYNLSYPFALLLSTLGVIICGHRTKLSWTLSLHDLCLHNRIEHDVSTVHADAKPGEKFAPSRPDDVLLQNLLGYTQAEGSLTLNDFVRARICRALEERKPLNWVHRGLAHGESAVALLVFGQGKPRVKDSALAIPRNFVEQWYGDEKLPEGWNAPVKQVGILRVVSLLNTVATRTRQQDYIAKSA</sequence>
<keyword evidence="5" id="KW-0560">Oxidoreductase</keyword>
<evidence type="ECO:0000259" key="8">
    <source>
        <dbReference type="PROSITE" id="PS51405"/>
    </source>
</evidence>
<protein>
    <recommendedName>
        <fullName evidence="8">Heme haloperoxidase family profile domain-containing protein</fullName>
    </recommendedName>
</protein>
<dbReference type="GO" id="GO:0046872">
    <property type="term" value="F:metal ion binding"/>
    <property type="evidence" value="ECO:0007669"/>
    <property type="project" value="UniProtKB-KW"/>
</dbReference>
<name>K5UMW4_PHACS</name>
<dbReference type="PROSITE" id="PS51405">
    <property type="entry name" value="HEME_HALOPEROXIDASE"/>
    <property type="match status" value="1"/>
</dbReference>
<dbReference type="InterPro" id="IPR036851">
    <property type="entry name" value="Chloroperoxidase-like_sf"/>
</dbReference>
<dbReference type="KEGG" id="pco:PHACADRAFT_263009"/>
<organism evidence="9 10">
    <name type="scientific">Phanerochaete carnosa (strain HHB-10118-sp)</name>
    <name type="common">White-rot fungus</name>
    <name type="synonym">Peniophora carnosa</name>
    <dbReference type="NCBI Taxonomy" id="650164"/>
    <lineage>
        <taxon>Eukaryota</taxon>
        <taxon>Fungi</taxon>
        <taxon>Dikarya</taxon>
        <taxon>Basidiomycota</taxon>
        <taxon>Agaricomycotina</taxon>
        <taxon>Agaricomycetes</taxon>
        <taxon>Polyporales</taxon>
        <taxon>Phanerochaetaceae</taxon>
        <taxon>Phanerochaete</taxon>
    </lineage>
</organism>
<keyword evidence="3" id="KW-0349">Heme</keyword>
<evidence type="ECO:0000256" key="6">
    <source>
        <dbReference type="ARBA" id="ARBA00023004"/>
    </source>
</evidence>
<evidence type="ECO:0000256" key="1">
    <source>
        <dbReference type="ARBA" id="ARBA00001970"/>
    </source>
</evidence>
<keyword evidence="10" id="KW-1185">Reference proteome</keyword>
<dbReference type="GO" id="GO:0004601">
    <property type="term" value="F:peroxidase activity"/>
    <property type="evidence" value="ECO:0007669"/>
    <property type="project" value="UniProtKB-KW"/>
</dbReference>
<dbReference type="Pfam" id="PF01328">
    <property type="entry name" value="Peroxidase_2"/>
    <property type="match status" value="1"/>
</dbReference>
<dbReference type="Gene3D" id="1.10.489.10">
    <property type="entry name" value="Chloroperoxidase-like"/>
    <property type="match status" value="1"/>
</dbReference>
<dbReference type="OrthoDB" id="407298at2759"/>
<reference evidence="9 10" key="1">
    <citation type="journal article" date="2012" name="BMC Genomics">
        <title>Comparative genomics of the white-rot fungi, Phanerochaete carnosa and P. chrysosporium, to elucidate the genetic basis of the distinct wood types they colonize.</title>
        <authorList>
            <person name="Suzuki H."/>
            <person name="MacDonald J."/>
            <person name="Syed K."/>
            <person name="Salamov A."/>
            <person name="Hori C."/>
            <person name="Aerts A."/>
            <person name="Henrissat B."/>
            <person name="Wiebenga A."/>
            <person name="vanKuyk P.A."/>
            <person name="Barry K."/>
            <person name="Lindquist E."/>
            <person name="LaButti K."/>
            <person name="Lapidus A."/>
            <person name="Lucas S."/>
            <person name="Coutinho P."/>
            <person name="Gong Y."/>
            <person name="Samejima M."/>
            <person name="Mahadevan R."/>
            <person name="Abou-Zaid M."/>
            <person name="de Vries R.P."/>
            <person name="Igarashi K."/>
            <person name="Yadav J.S."/>
            <person name="Grigoriev I.V."/>
            <person name="Master E.R."/>
        </authorList>
    </citation>
    <scope>NUCLEOTIDE SEQUENCE [LARGE SCALE GENOMIC DNA]</scope>
    <source>
        <strain evidence="9 10">HHB-10118-sp</strain>
    </source>
</reference>
<dbReference type="Proteomes" id="UP000008370">
    <property type="component" value="Unassembled WGS sequence"/>
</dbReference>
<dbReference type="AlphaFoldDB" id="K5UMW4"/>
<evidence type="ECO:0000256" key="3">
    <source>
        <dbReference type="ARBA" id="ARBA00022617"/>
    </source>
</evidence>
<evidence type="ECO:0000313" key="10">
    <source>
        <dbReference type="Proteomes" id="UP000008370"/>
    </source>
</evidence>
<comment type="cofactor">
    <cofactor evidence="1">
        <name>heme b</name>
        <dbReference type="ChEBI" id="CHEBI:60344"/>
    </cofactor>
</comment>